<feature type="transmembrane region" description="Helical" evidence="11">
    <location>
        <begin position="154"/>
        <end position="172"/>
    </location>
</feature>
<dbReference type="SUPFAM" id="SSF56176">
    <property type="entry name" value="FAD-binding/transporter-associated domain-like"/>
    <property type="match status" value="1"/>
</dbReference>
<evidence type="ECO:0000313" key="13">
    <source>
        <dbReference type="EMBL" id="MEN3746830.1"/>
    </source>
</evidence>
<dbReference type="Pfam" id="PF00571">
    <property type="entry name" value="CBS"/>
    <property type="match status" value="1"/>
</dbReference>
<evidence type="ECO:0000259" key="12">
    <source>
        <dbReference type="PROSITE" id="PS51371"/>
    </source>
</evidence>
<dbReference type="PROSITE" id="PS51371">
    <property type="entry name" value="CBS"/>
    <property type="match status" value="1"/>
</dbReference>
<protein>
    <submittedName>
        <fullName evidence="13">Transporter associated domain-containing protein</fullName>
    </submittedName>
</protein>
<evidence type="ECO:0000256" key="11">
    <source>
        <dbReference type="SAM" id="Phobius"/>
    </source>
</evidence>
<feature type="transmembrane region" description="Helical" evidence="11">
    <location>
        <begin position="83"/>
        <end position="103"/>
    </location>
</feature>
<sequence length="517" mass="55791">METLLDPSIWVGLLTLIVLEVVLGIDNLVFIAILADKLPPHQRDRARLLGLSLALVMRLVLLASIAWIVGLTAPVVSVAGWDFSWRDIILAGGGVFLLVKATMEIHERLEGNDDHGATGGAHAAFWVVIVQILALDAVFSLDSIITAVGMVEHLWVMMVAVIVAMTIMIIASKPLTAFVGRHPTVIILCLSFLLLIGFSLVAEGFGFHLPKGYLYAAIGFSILIEAFNQISSRNRRRALDLVPLRQRAADSIYRLLTPRAKLAENGNATGGERDAPHEEDSAFQPAEREMIHGVIALADLPVSAVMTARPDIFWIDVEADPQESLSRLIESGRTRVLLARGQIDDFIGVAETRLILPSLMRGDAALAALAERPLIVSEAISALRLTDIFRETGERFAVVADGYGNIEGVVSTTDIFAAIAGDLAEDEDLAACERIDDRTIEADATVPLGDVTEALGQPPLAVSGRYGTLGGYLLFEFGRMPDVGETLERDGLHFTVKSVLASRIDKVEVAVAETEAA</sequence>
<reference evidence="13 14" key="1">
    <citation type="submission" date="2024-05" db="EMBL/GenBank/DDBJ databases">
        <title>Sphingomonas sp. HF-S3 16S ribosomal RNA gene Genome sequencing and assembly.</title>
        <authorList>
            <person name="Lee H."/>
        </authorList>
    </citation>
    <scope>NUCLEOTIDE SEQUENCE [LARGE SCALE GENOMIC DNA]</scope>
    <source>
        <strain evidence="13 14">HF-S3</strain>
    </source>
</reference>
<evidence type="ECO:0000256" key="10">
    <source>
        <dbReference type="SAM" id="MobiDB-lite"/>
    </source>
</evidence>
<evidence type="ECO:0000256" key="5">
    <source>
        <dbReference type="ARBA" id="ARBA00022737"/>
    </source>
</evidence>
<evidence type="ECO:0000256" key="6">
    <source>
        <dbReference type="ARBA" id="ARBA00022989"/>
    </source>
</evidence>
<comment type="similarity">
    <text evidence="2">Belongs to the UPF0053 family. Hemolysin C subfamily.</text>
</comment>
<feature type="domain" description="CBS" evidence="12">
    <location>
        <begin position="369"/>
        <end position="425"/>
    </location>
</feature>
<feature type="transmembrane region" description="Helical" evidence="11">
    <location>
        <begin position="184"/>
        <end position="207"/>
    </location>
</feature>
<feature type="transmembrane region" description="Helical" evidence="11">
    <location>
        <begin position="48"/>
        <end position="71"/>
    </location>
</feature>
<feature type="transmembrane region" description="Helical" evidence="11">
    <location>
        <begin position="12"/>
        <end position="36"/>
    </location>
</feature>
<evidence type="ECO:0000313" key="14">
    <source>
        <dbReference type="Proteomes" id="UP001427805"/>
    </source>
</evidence>
<keyword evidence="6 11" id="KW-1133">Transmembrane helix</keyword>
<dbReference type="Pfam" id="PF03741">
    <property type="entry name" value="TerC"/>
    <property type="match status" value="1"/>
</dbReference>
<dbReference type="PANTHER" id="PTHR22777">
    <property type="entry name" value="HEMOLYSIN-RELATED"/>
    <property type="match status" value="1"/>
</dbReference>
<dbReference type="InterPro" id="IPR005170">
    <property type="entry name" value="Transptr-assoc_dom"/>
</dbReference>
<organism evidence="13 14">
    <name type="scientific">Sphingomonas rustica</name>
    <dbReference type="NCBI Taxonomy" id="3103142"/>
    <lineage>
        <taxon>Bacteria</taxon>
        <taxon>Pseudomonadati</taxon>
        <taxon>Pseudomonadota</taxon>
        <taxon>Alphaproteobacteria</taxon>
        <taxon>Sphingomonadales</taxon>
        <taxon>Sphingomonadaceae</taxon>
        <taxon>Sphingomonas</taxon>
    </lineage>
</organism>
<evidence type="ECO:0000256" key="1">
    <source>
        <dbReference type="ARBA" id="ARBA00004651"/>
    </source>
</evidence>
<dbReference type="Gene3D" id="3.30.465.10">
    <property type="match status" value="1"/>
</dbReference>
<feature type="transmembrane region" description="Helical" evidence="11">
    <location>
        <begin position="124"/>
        <end position="148"/>
    </location>
</feature>
<dbReference type="EMBL" id="JBDIZK010000003">
    <property type="protein sequence ID" value="MEN3746830.1"/>
    <property type="molecule type" value="Genomic_DNA"/>
</dbReference>
<dbReference type="InterPro" id="IPR036318">
    <property type="entry name" value="FAD-bd_PCMH-like_sf"/>
</dbReference>
<keyword evidence="8 11" id="KW-0472">Membrane</keyword>
<keyword evidence="5" id="KW-0677">Repeat</keyword>
<keyword evidence="7 9" id="KW-0129">CBS domain</keyword>
<feature type="region of interest" description="Disordered" evidence="10">
    <location>
        <begin position="264"/>
        <end position="283"/>
    </location>
</feature>
<comment type="subcellular location">
    <subcellularLocation>
        <location evidence="1">Cell membrane</location>
        <topology evidence="1">Multi-pass membrane protein</topology>
    </subcellularLocation>
</comment>
<dbReference type="Gene3D" id="3.10.580.10">
    <property type="entry name" value="CBS-domain"/>
    <property type="match status" value="1"/>
</dbReference>
<keyword evidence="4 11" id="KW-0812">Transmembrane</keyword>
<dbReference type="RefSeq" id="WP_346245826.1">
    <property type="nucleotide sequence ID" value="NZ_JBDIZK010000003.1"/>
</dbReference>
<name>A0ABV0B9R5_9SPHN</name>
<evidence type="ECO:0000256" key="8">
    <source>
        <dbReference type="ARBA" id="ARBA00023136"/>
    </source>
</evidence>
<evidence type="ECO:0000256" key="9">
    <source>
        <dbReference type="PROSITE-ProRule" id="PRU00703"/>
    </source>
</evidence>
<evidence type="ECO:0000256" key="3">
    <source>
        <dbReference type="ARBA" id="ARBA00022475"/>
    </source>
</evidence>
<gene>
    <name evidence="13" type="ORF">TPR58_06610</name>
</gene>
<accession>A0ABV0B9R5</accession>
<dbReference type="SUPFAM" id="SSF54631">
    <property type="entry name" value="CBS-domain pair"/>
    <property type="match status" value="1"/>
</dbReference>
<dbReference type="CDD" id="cd04590">
    <property type="entry name" value="CBS_pair_CorC_HlyC_assoc"/>
    <property type="match status" value="1"/>
</dbReference>
<dbReference type="InterPro" id="IPR044751">
    <property type="entry name" value="Ion_transp-like_CBS"/>
</dbReference>
<proteinExistence type="inferred from homology"/>
<keyword evidence="14" id="KW-1185">Reference proteome</keyword>
<feature type="compositionally biased region" description="Basic and acidic residues" evidence="10">
    <location>
        <begin position="271"/>
        <end position="283"/>
    </location>
</feature>
<dbReference type="InterPro" id="IPR016169">
    <property type="entry name" value="FAD-bd_PCMH_sub2"/>
</dbReference>
<evidence type="ECO:0000256" key="2">
    <source>
        <dbReference type="ARBA" id="ARBA00006446"/>
    </source>
</evidence>
<dbReference type="InterPro" id="IPR046342">
    <property type="entry name" value="CBS_dom_sf"/>
</dbReference>
<evidence type="ECO:0000256" key="7">
    <source>
        <dbReference type="ARBA" id="ARBA00023122"/>
    </source>
</evidence>
<evidence type="ECO:0000256" key="4">
    <source>
        <dbReference type="ARBA" id="ARBA00022692"/>
    </source>
</evidence>
<keyword evidence="3" id="KW-1003">Cell membrane</keyword>
<comment type="caution">
    <text evidence="13">The sequence shown here is derived from an EMBL/GenBank/DDBJ whole genome shotgun (WGS) entry which is preliminary data.</text>
</comment>
<dbReference type="SMART" id="SM01091">
    <property type="entry name" value="CorC_HlyC"/>
    <property type="match status" value="1"/>
</dbReference>
<dbReference type="Pfam" id="PF03471">
    <property type="entry name" value="CorC_HlyC"/>
    <property type="match status" value="1"/>
</dbReference>
<dbReference type="InterPro" id="IPR005496">
    <property type="entry name" value="Integral_membrane_TerC"/>
</dbReference>
<dbReference type="PANTHER" id="PTHR22777:SF15">
    <property type="entry name" value="UPF0053 INNER MEMBRANE PROTEIN YOAE"/>
    <property type="match status" value="1"/>
</dbReference>
<dbReference type="Proteomes" id="UP001427805">
    <property type="component" value="Unassembled WGS sequence"/>
</dbReference>
<dbReference type="InterPro" id="IPR000644">
    <property type="entry name" value="CBS_dom"/>
</dbReference>